<organism evidence="5 6">
    <name type="scientific">Trichoglossum hirsutum</name>
    <dbReference type="NCBI Taxonomy" id="265104"/>
    <lineage>
        <taxon>Eukaryota</taxon>
        <taxon>Fungi</taxon>
        <taxon>Dikarya</taxon>
        <taxon>Ascomycota</taxon>
        <taxon>Pezizomycotina</taxon>
        <taxon>Geoglossomycetes</taxon>
        <taxon>Geoglossales</taxon>
        <taxon>Geoglossaceae</taxon>
        <taxon>Trichoglossum</taxon>
    </lineage>
</organism>
<dbReference type="EMBL" id="JAGHQM010001160">
    <property type="protein sequence ID" value="KAH0556266.1"/>
    <property type="molecule type" value="Genomic_DNA"/>
</dbReference>
<dbReference type="InterPro" id="IPR040240">
    <property type="entry name" value="TAF1"/>
</dbReference>
<feature type="compositionally biased region" description="Basic and acidic residues" evidence="3">
    <location>
        <begin position="1039"/>
        <end position="1055"/>
    </location>
</feature>
<feature type="compositionally biased region" description="Low complexity" evidence="3">
    <location>
        <begin position="1059"/>
        <end position="1077"/>
    </location>
</feature>
<evidence type="ECO:0000313" key="6">
    <source>
        <dbReference type="Proteomes" id="UP000750711"/>
    </source>
</evidence>
<feature type="compositionally biased region" description="Acidic residues" evidence="3">
    <location>
        <begin position="66"/>
        <end position="80"/>
    </location>
</feature>
<proteinExistence type="predicted"/>
<dbReference type="InterPro" id="IPR022591">
    <property type="entry name" value="TAF1_HAT_dom"/>
</dbReference>
<evidence type="ECO:0000256" key="2">
    <source>
        <dbReference type="ARBA" id="ARBA00023242"/>
    </source>
</evidence>
<accession>A0A9P8RLK2</accession>
<dbReference type="Proteomes" id="UP000750711">
    <property type="component" value="Unassembled WGS sequence"/>
</dbReference>
<dbReference type="GO" id="GO:0017025">
    <property type="term" value="F:TBP-class protein binding"/>
    <property type="evidence" value="ECO:0007669"/>
    <property type="project" value="InterPro"/>
</dbReference>
<dbReference type="GO" id="GO:0051123">
    <property type="term" value="P:RNA polymerase II preinitiation complex assembly"/>
    <property type="evidence" value="ECO:0007669"/>
    <property type="project" value="TreeGrafter"/>
</dbReference>
<feature type="compositionally biased region" description="Basic and acidic residues" evidence="3">
    <location>
        <begin position="918"/>
        <end position="933"/>
    </location>
</feature>
<dbReference type="PANTHER" id="PTHR13900">
    <property type="entry name" value="TRANSCRIPTION INITIATION FACTOR TFIID"/>
    <property type="match status" value="1"/>
</dbReference>
<evidence type="ECO:0000256" key="1">
    <source>
        <dbReference type="ARBA" id="ARBA00004123"/>
    </source>
</evidence>
<feature type="compositionally biased region" description="Basic and acidic residues" evidence="3">
    <location>
        <begin position="81"/>
        <end position="100"/>
    </location>
</feature>
<reference evidence="5" key="1">
    <citation type="submission" date="2021-03" db="EMBL/GenBank/DDBJ databases">
        <title>Comparative genomics and phylogenomic investigation of the class Geoglossomycetes provide insights into ecological specialization and systematics.</title>
        <authorList>
            <person name="Melie T."/>
            <person name="Pirro S."/>
            <person name="Miller A.N."/>
            <person name="Quandt A."/>
        </authorList>
    </citation>
    <scope>NUCLEOTIDE SEQUENCE</scope>
    <source>
        <strain evidence="5">CAQ_001_2017</strain>
    </source>
</reference>
<feature type="region of interest" description="Disordered" evidence="3">
    <location>
        <begin position="908"/>
        <end position="933"/>
    </location>
</feature>
<dbReference type="GO" id="GO:0016251">
    <property type="term" value="F:RNA polymerase II general transcription initiation factor activity"/>
    <property type="evidence" value="ECO:0007669"/>
    <property type="project" value="InterPro"/>
</dbReference>
<feature type="domain" description="Transcription initiation factor TFIID subunit 1 histone acetyltransferase" evidence="4">
    <location>
        <begin position="456"/>
        <end position="906"/>
    </location>
</feature>
<dbReference type="GO" id="GO:0004402">
    <property type="term" value="F:histone acetyltransferase activity"/>
    <property type="evidence" value="ECO:0007669"/>
    <property type="project" value="InterPro"/>
</dbReference>
<dbReference type="GO" id="GO:0005669">
    <property type="term" value="C:transcription factor TFIID complex"/>
    <property type="evidence" value="ECO:0007669"/>
    <property type="project" value="InterPro"/>
</dbReference>
<evidence type="ECO:0000256" key="3">
    <source>
        <dbReference type="SAM" id="MobiDB-lite"/>
    </source>
</evidence>
<name>A0A9P8RLK2_9PEZI</name>
<evidence type="ECO:0000259" key="4">
    <source>
        <dbReference type="Pfam" id="PF12157"/>
    </source>
</evidence>
<feature type="region of interest" description="Disordered" evidence="3">
    <location>
        <begin position="1"/>
        <end position="103"/>
    </location>
</feature>
<sequence length="1109" mass="124920">MASVAPTRSHHPHLPPAMEPQRVGQPISPQDDEDTRQITKLISGEDVGSLDFLNRPLEPGEKADDAVDYEDISDDDLAEDLDMRDGGERENGVWGDREPAGDGNELDVMMKEGNLHLGEDSAMKHGDDFDDLFGDFGDDGNAKELGAVGGAGMSFDFDDDNQLPESSTALSGPDQTQEAITAGTNLFRDINFTQYIPPPPANNEELLASIWPKFDRNAAPKFSSLLPPKKAYFVGKTPLRPPKPVHPTKVGLEIEQDQEKLFRMSNAAAYRHRTVLEETQQKGLIFIKNKSDDGQEASDGDADMEIEHEPIGGISWNDIEIACGDWEAMLEGEPSDSELTDAPVVAEKRPREDDLFGEGYDDWDGEFGVPQVKKQRLTASTNANSYMPVIYALPSFDDPERATAKIAKSVVLDLNDPKLLVDIHQSQGTSRRARQYGGILKRRLSGSRTKDLSRRYNISNDVAYEQLKENQSKVRSTIGNLTVEHSMPALRLQYPYYKTKLGVREARSFHRPILSFRPNEMVRFTKLGFSKRKHIKGRTPKSLFSATKDLSLADNSHSLLLEYSEEYPTMMSNFGMHNRIINYYRRKSMEDTARPKLELGETAILLPQDKSPFSIFGTVDPGQVTPALQNAMFRAPIFKQQAKQGDFLVIRNTTGVDGSSWYIRNIEYLYVVGQEFPSVDVPGPHSRKVTTAAKNRLRMISYRKIRKNNPHRLNVSEITAHFPETTDMQNRQKMKEFMSFSKEHREWEMKSGEAIPDEEAIRSMIEPEDVCLLESMQVGVRHLADAGYASYGKDVAENEDDEEKEGQTVHQQLAPWNTTKNFLHATQGKAMLELHGEGDPSGRGWAFSFIKTSMKGGFKPIGESVEDRLDSKRKQELGGHSYNVAKQQKAYEESITKIWEAQKKSLSTTVEPSEAEVDDAHRDETGDLFDDRDVARSEVATPVTWGHHGDDETTSQFSRISASSQRGKVLRITRDVRNQHGVLERQSEVVRDPRVIRQYLRRRRDIEAERVQVLDLPNKPTGDTEQDRQHMKRIEDELARLSRNKDRRVAREKQKGLLADNAAMSPDSPDSPSTSNMRSIGTTRKCANCGRVGHIKTNKKYLRTATNVP</sequence>
<evidence type="ECO:0000313" key="5">
    <source>
        <dbReference type="EMBL" id="KAH0556266.1"/>
    </source>
</evidence>
<gene>
    <name evidence="5" type="ORF">GP486_005809</name>
</gene>
<keyword evidence="6" id="KW-1185">Reference proteome</keyword>
<protein>
    <recommendedName>
        <fullName evidence="4">Transcription initiation factor TFIID subunit 1 histone acetyltransferase domain-containing protein</fullName>
    </recommendedName>
</protein>
<dbReference type="AlphaFoldDB" id="A0A9P8RLK2"/>
<keyword evidence="2" id="KW-0539">Nucleus</keyword>
<dbReference type="Pfam" id="PF12157">
    <property type="entry name" value="DUF3591"/>
    <property type="match status" value="1"/>
</dbReference>
<feature type="region of interest" description="Disordered" evidence="3">
    <location>
        <begin position="1039"/>
        <end position="1082"/>
    </location>
</feature>
<dbReference type="PANTHER" id="PTHR13900:SF0">
    <property type="entry name" value="TRANSCRIPTION INITIATION FACTOR TFIID SUBUNIT 1"/>
    <property type="match status" value="1"/>
</dbReference>
<comment type="caution">
    <text evidence="5">The sequence shown here is derived from an EMBL/GenBank/DDBJ whole genome shotgun (WGS) entry which is preliminary data.</text>
</comment>
<comment type="subcellular location">
    <subcellularLocation>
        <location evidence="1">Nucleus</location>
    </subcellularLocation>
</comment>